<dbReference type="EMBL" id="JABFRW010000102">
    <property type="protein sequence ID" value="NOT34236.1"/>
    <property type="molecule type" value="Genomic_DNA"/>
</dbReference>
<dbReference type="Proteomes" id="UP000580839">
    <property type="component" value="Unassembled WGS sequence"/>
</dbReference>
<proteinExistence type="predicted"/>
<feature type="non-terminal residue" evidence="1">
    <location>
        <position position="293"/>
    </location>
</feature>
<evidence type="ECO:0000313" key="2">
    <source>
        <dbReference type="Proteomes" id="UP000580839"/>
    </source>
</evidence>
<evidence type="ECO:0008006" key="3">
    <source>
        <dbReference type="Google" id="ProtNLM"/>
    </source>
</evidence>
<evidence type="ECO:0000313" key="1">
    <source>
        <dbReference type="EMBL" id="NOT34236.1"/>
    </source>
</evidence>
<organism evidence="1 2">
    <name type="scientific">Eiseniibacteriota bacterium</name>
    <dbReference type="NCBI Taxonomy" id="2212470"/>
    <lineage>
        <taxon>Bacteria</taxon>
        <taxon>Candidatus Eiseniibacteriota</taxon>
    </lineage>
</organism>
<sequence>MSRHLPNPNSIAVMADRLAELLDEAPLAFLIGGSFARGEAVRDETGRSLSDVDAWWVAADERSRARVLARWRARQLPIRSVMSGLGFGAPLELSFVTPGSLAALPARPGTLELRELGVVVRGDVRVLSRIPAWRPRDISHEERLLLLENRSFELLAAREEVRTDATHARHRVLKVATELATSITLLADELPFELSVRVERARARLRDDPRLSGADVPALERLWAEAIAWRIGTPNAPRAIDELWRDAARGWVAVWQAVTEAAGLGRFADPLARVRALARRASLRRRLRAALGG</sequence>
<gene>
    <name evidence="1" type="ORF">HOP12_08720</name>
</gene>
<reference evidence="1 2" key="1">
    <citation type="submission" date="2020-04" db="EMBL/GenBank/DDBJ databases">
        <title>Metagenomic profiling of ammonia- and methane-oxidizing microorganisms in a Dutch drinking water treatment plant.</title>
        <authorList>
            <person name="Poghosyan L."/>
            <person name="Leucker S."/>
        </authorList>
    </citation>
    <scope>NUCLEOTIDE SEQUENCE [LARGE SCALE GENOMIC DNA]</scope>
    <source>
        <strain evidence="1">S-RSF-IL-03</strain>
    </source>
</reference>
<name>A0A849SI22_UNCEI</name>
<accession>A0A849SI22</accession>
<protein>
    <recommendedName>
        <fullName evidence="3">Nucleotidyltransferase domain-containing protein</fullName>
    </recommendedName>
</protein>
<dbReference type="AlphaFoldDB" id="A0A849SI22"/>
<comment type="caution">
    <text evidence="1">The sequence shown here is derived from an EMBL/GenBank/DDBJ whole genome shotgun (WGS) entry which is preliminary data.</text>
</comment>